<dbReference type="SUPFAM" id="SSF48179">
    <property type="entry name" value="6-phosphogluconate dehydrogenase C-terminal domain-like"/>
    <property type="match status" value="1"/>
</dbReference>
<dbReference type="InterPro" id="IPR000304">
    <property type="entry name" value="Pyrroline-COOH_reductase"/>
</dbReference>
<evidence type="ECO:0000256" key="1">
    <source>
        <dbReference type="ARBA" id="ARBA00005525"/>
    </source>
</evidence>
<dbReference type="EC" id="1.5.1.2" evidence="4 5"/>
<dbReference type="GO" id="GO:0004735">
    <property type="term" value="F:pyrroline-5-carboxylate reductase activity"/>
    <property type="evidence" value="ECO:0007669"/>
    <property type="project" value="UniProtKB-EC"/>
</dbReference>
<dbReference type="HAMAP" id="MF_01925">
    <property type="entry name" value="P5C_reductase"/>
    <property type="match status" value="1"/>
</dbReference>
<dbReference type="InterPro" id="IPR029036">
    <property type="entry name" value="P5CR_dimer"/>
</dbReference>
<dbReference type="Gene3D" id="3.40.50.720">
    <property type="entry name" value="NAD(P)-binding Rossmann-like Domain"/>
    <property type="match status" value="1"/>
</dbReference>
<sequence>MTILLLGCGRMGSALARGWAGRHRVQVFDPMAGELPDGTERATTLNDIEAANELTIVLAVKPQVFGSLAQDLRALAACDALFVSIMAGITLKRLSNALGSARVIRAMPNTPAAIGRGITAAVAARDCRTEDIATADALLLPTGPVVWLDNENQIDAVTALSGSGPAYYFRFTEALAAAGAAAGLPSALAMQLARTTFTGAAALAEADLAPLAELRRQVTSPGGTTAAGLRAMEADDAIDRLAGAIIYGAAERSRQLAG</sequence>
<evidence type="ECO:0000256" key="5">
    <source>
        <dbReference type="NCBIfam" id="TIGR00112"/>
    </source>
</evidence>
<evidence type="ECO:0000259" key="7">
    <source>
        <dbReference type="Pfam" id="PF03807"/>
    </source>
</evidence>
<feature type="domain" description="Pyrroline-5-carboxylate reductase catalytic N-terminal" evidence="7">
    <location>
        <begin position="3"/>
        <end position="88"/>
    </location>
</feature>
<comment type="similarity">
    <text evidence="1 4 6">Belongs to the pyrroline-5-carboxylate reductase family.</text>
</comment>
<evidence type="ECO:0000313" key="9">
    <source>
        <dbReference type="EMBL" id="MEJ6011400.1"/>
    </source>
</evidence>
<dbReference type="PANTHER" id="PTHR11645:SF0">
    <property type="entry name" value="PYRROLINE-5-CARBOXYLATE REDUCTASE 3"/>
    <property type="match status" value="1"/>
</dbReference>
<name>A0ABU8SBQ0_9SPHN</name>
<evidence type="ECO:0000256" key="6">
    <source>
        <dbReference type="RuleBase" id="RU003903"/>
    </source>
</evidence>
<keyword evidence="4" id="KW-0963">Cytoplasm</keyword>
<keyword evidence="10" id="KW-1185">Reference proteome</keyword>
<comment type="pathway">
    <text evidence="4 6">Amino-acid biosynthesis; L-proline biosynthesis; L-proline from L-glutamate 5-semialdehyde: step 1/1.</text>
</comment>
<comment type="catalytic activity">
    <reaction evidence="4">
        <text>L-proline + NAD(+) = (S)-1-pyrroline-5-carboxylate + NADH + 2 H(+)</text>
        <dbReference type="Rhea" id="RHEA:14105"/>
        <dbReference type="ChEBI" id="CHEBI:15378"/>
        <dbReference type="ChEBI" id="CHEBI:17388"/>
        <dbReference type="ChEBI" id="CHEBI:57540"/>
        <dbReference type="ChEBI" id="CHEBI:57945"/>
        <dbReference type="ChEBI" id="CHEBI:60039"/>
        <dbReference type="EC" id="1.5.1.2"/>
    </reaction>
</comment>
<dbReference type="EMBL" id="JBBHJY010000008">
    <property type="protein sequence ID" value="MEJ6011400.1"/>
    <property type="molecule type" value="Genomic_DNA"/>
</dbReference>
<comment type="function">
    <text evidence="4">Catalyzes the reduction of 1-pyrroline-5-carboxylate (PCA) to L-proline.</text>
</comment>
<keyword evidence="4 6" id="KW-0028">Amino-acid biosynthesis</keyword>
<protein>
    <recommendedName>
        <fullName evidence="4 5">Pyrroline-5-carboxylate reductase</fullName>
        <shortName evidence="4">P5C reductase</shortName>
        <shortName evidence="4">P5CR</shortName>
        <ecNumber evidence="4 5">1.5.1.2</ecNumber>
    </recommendedName>
    <alternativeName>
        <fullName evidence="4">PCA reductase</fullName>
    </alternativeName>
</protein>
<dbReference type="Proteomes" id="UP001379235">
    <property type="component" value="Unassembled WGS sequence"/>
</dbReference>
<dbReference type="InterPro" id="IPR053790">
    <property type="entry name" value="P5CR-like_CS"/>
</dbReference>
<dbReference type="Pfam" id="PF03807">
    <property type="entry name" value="F420_oxidored"/>
    <property type="match status" value="1"/>
</dbReference>
<dbReference type="PANTHER" id="PTHR11645">
    <property type="entry name" value="PYRROLINE-5-CARBOXYLATE REDUCTASE"/>
    <property type="match status" value="1"/>
</dbReference>
<feature type="domain" description="Pyrroline-5-carboxylate reductase dimerisation" evidence="8">
    <location>
        <begin position="151"/>
        <end position="256"/>
    </location>
</feature>
<dbReference type="Gene3D" id="1.10.3730.10">
    <property type="entry name" value="ProC C-terminal domain-like"/>
    <property type="match status" value="1"/>
</dbReference>
<keyword evidence="4 6" id="KW-0641">Proline biosynthesis</keyword>
<evidence type="ECO:0000313" key="10">
    <source>
        <dbReference type="Proteomes" id="UP001379235"/>
    </source>
</evidence>
<keyword evidence="3 4" id="KW-0560">Oxidoreductase</keyword>
<dbReference type="NCBIfam" id="TIGR00112">
    <property type="entry name" value="proC"/>
    <property type="match status" value="1"/>
</dbReference>
<dbReference type="SUPFAM" id="SSF51735">
    <property type="entry name" value="NAD(P)-binding Rossmann-fold domains"/>
    <property type="match status" value="1"/>
</dbReference>
<organism evidence="9 10">
    <name type="scientific">Novosphingobium aquae</name>
    <dbReference type="NCBI Taxonomy" id="3133435"/>
    <lineage>
        <taxon>Bacteria</taxon>
        <taxon>Pseudomonadati</taxon>
        <taxon>Pseudomonadota</taxon>
        <taxon>Alphaproteobacteria</taxon>
        <taxon>Sphingomonadales</taxon>
        <taxon>Sphingomonadaceae</taxon>
        <taxon>Novosphingobium</taxon>
    </lineage>
</organism>
<comment type="catalytic activity">
    <reaction evidence="4 6">
        <text>L-proline + NADP(+) = (S)-1-pyrroline-5-carboxylate + NADPH + 2 H(+)</text>
        <dbReference type="Rhea" id="RHEA:14109"/>
        <dbReference type="ChEBI" id="CHEBI:15378"/>
        <dbReference type="ChEBI" id="CHEBI:17388"/>
        <dbReference type="ChEBI" id="CHEBI:57783"/>
        <dbReference type="ChEBI" id="CHEBI:58349"/>
        <dbReference type="ChEBI" id="CHEBI:60039"/>
        <dbReference type="EC" id="1.5.1.2"/>
    </reaction>
</comment>
<dbReference type="InterPro" id="IPR028939">
    <property type="entry name" value="P5C_Rdtase_cat_N"/>
</dbReference>
<dbReference type="InterPro" id="IPR008927">
    <property type="entry name" value="6-PGluconate_DH-like_C_sf"/>
</dbReference>
<accession>A0ABU8SBQ0</accession>
<evidence type="ECO:0000259" key="8">
    <source>
        <dbReference type="Pfam" id="PF14748"/>
    </source>
</evidence>
<dbReference type="InterPro" id="IPR036291">
    <property type="entry name" value="NAD(P)-bd_dom_sf"/>
</dbReference>
<dbReference type="Pfam" id="PF14748">
    <property type="entry name" value="P5CR_dimer"/>
    <property type="match status" value="1"/>
</dbReference>
<proteinExistence type="inferred from homology"/>
<comment type="subcellular location">
    <subcellularLocation>
        <location evidence="4">Cytoplasm</location>
    </subcellularLocation>
</comment>
<dbReference type="PROSITE" id="PS00521">
    <property type="entry name" value="P5CR"/>
    <property type="match status" value="1"/>
</dbReference>
<gene>
    <name evidence="4 9" type="primary">proC</name>
    <name evidence="9" type="ORF">WG900_15885</name>
</gene>
<evidence type="ECO:0000256" key="3">
    <source>
        <dbReference type="ARBA" id="ARBA00023002"/>
    </source>
</evidence>
<evidence type="ECO:0000256" key="2">
    <source>
        <dbReference type="ARBA" id="ARBA00022857"/>
    </source>
</evidence>
<reference evidence="9 10" key="1">
    <citation type="submission" date="2024-03" db="EMBL/GenBank/DDBJ databases">
        <authorList>
            <person name="Jo J.-H."/>
        </authorList>
    </citation>
    <scope>NUCLEOTIDE SEQUENCE [LARGE SCALE GENOMIC DNA]</scope>
    <source>
        <strain evidence="9 10">AS3R-12</strain>
    </source>
</reference>
<dbReference type="PIRSF" id="PIRSF000193">
    <property type="entry name" value="Pyrrol-5-carb_rd"/>
    <property type="match status" value="1"/>
</dbReference>
<comment type="caution">
    <text evidence="9">The sequence shown here is derived from an EMBL/GenBank/DDBJ whole genome shotgun (WGS) entry which is preliminary data.</text>
</comment>
<dbReference type="RefSeq" id="WP_339968613.1">
    <property type="nucleotide sequence ID" value="NZ_JBBHJY010000008.1"/>
</dbReference>
<keyword evidence="2 4" id="KW-0521">NADP</keyword>
<evidence type="ECO:0000256" key="4">
    <source>
        <dbReference type="HAMAP-Rule" id="MF_01925"/>
    </source>
</evidence>